<reference evidence="2" key="1">
    <citation type="submission" date="2019-12" db="EMBL/GenBank/DDBJ databases">
        <authorList>
            <person name="Ansaldi M."/>
            <person name="Clavijo F."/>
        </authorList>
    </citation>
    <scope>NUCLEOTIDE SEQUENCE [LARGE SCALE GENOMIC DNA]</scope>
</reference>
<organism evidence="2 3">
    <name type="scientific">Xanthomonas phage Bosa</name>
    <dbReference type="NCBI Taxonomy" id="2674976"/>
    <lineage>
        <taxon>Viruses</taxon>
        <taxon>Duplodnaviria</taxon>
        <taxon>Heunggongvirae</taxon>
        <taxon>Uroviricota</taxon>
        <taxon>Caudoviricetes</taxon>
        <taxon>Mesyanzhinovviridae</taxon>
        <taxon>Bradleyvirinae</taxon>
        <taxon>Bosavirus</taxon>
        <taxon>Bosavirus bosa</taxon>
    </lineage>
</organism>
<keyword evidence="3" id="KW-1185">Reference proteome</keyword>
<dbReference type="RefSeq" id="YP_009997050.1">
    <property type="nucleotide sequence ID" value="NC_052967.1"/>
</dbReference>
<accession>A0A679KD92</accession>
<name>A0A679KD92_9CAUD</name>
<evidence type="ECO:0000256" key="1">
    <source>
        <dbReference type="SAM" id="MobiDB-lite"/>
    </source>
</evidence>
<protein>
    <submittedName>
        <fullName evidence="2">Uncharacterized protein</fullName>
    </submittedName>
</protein>
<dbReference type="KEGG" id="vg:62676413"/>
<evidence type="ECO:0000313" key="2">
    <source>
        <dbReference type="EMBL" id="CAA2409897.1"/>
    </source>
</evidence>
<feature type="region of interest" description="Disordered" evidence="1">
    <location>
        <begin position="66"/>
        <end position="94"/>
    </location>
</feature>
<proteinExistence type="predicted"/>
<dbReference type="Proteomes" id="UP000464956">
    <property type="component" value="Chromosome"/>
</dbReference>
<dbReference type="EMBL" id="LR743532">
    <property type="protein sequence ID" value="CAA2409897.1"/>
    <property type="molecule type" value="Genomic_DNA"/>
</dbReference>
<evidence type="ECO:0000313" key="3">
    <source>
        <dbReference type="Proteomes" id="UP000464956"/>
    </source>
</evidence>
<sequence length="94" mass="9827">MSSNRNDSLELLARLLTGDVCPHEIKLQQVTALLGVVASRTPGGLTVSTAELAEIGGKFIGITQDSDTGDIRITAGEPPADQPHPTHAAPTTRQ</sequence>
<dbReference type="GeneID" id="62676413"/>